<dbReference type="InterPro" id="IPR001608">
    <property type="entry name" value="Ala_racemase_N"/>
</dbReference>
<dbReference type="Pfam" id="PF01168">
    <property type="entry name" value="Ala_racemase_N"/>
    <property type="match status" value="1"/>
</dbReference>
<dbReference type="FunFam" id="3.20.20.10:FF:000002">
    <property type="entry name" value="Alanine racemase"/>
    <property type="match status" value="1"/>
</dbReference>
<feature type="active site" description="Proton acceptor; specific for L-alanine" evidence="5">
    <location>
        <position position="269"/>
    </location>
</feature>
<evidence type="ECO:0000256" key="1">
    <source>
        <dbReference type="ARBA" id="ARBA00000316"/>
    </source>
</evidence>
<dbReference type="AlphaFoldDB" id="A0A931F9S4"/>
<evidence type="ECO:0000259" key="8">
    <source>
        <dbReference type="SMART" id="SM01005"/>
    </source>
</evidence>
<keyword evidence="10" id="KW-1185">Reference proteome</keyword>
<dbReference type="Gene3D" id="3.20.20.10">
    <property type="entry name" value="Alanine racemase"/>
    <property type="match status" value="1"/>
</dbReference>
<dbReference type="PRINTS" id="PR00992">
    <property type="entry name" value="ALARACEMASE"/>
</dbReference>
<dbReference type="SUPFAM" id="SSF50621">
    <property type="entry name" value="Alanine racemase C-terminal domain-like"/>
    <property type="match status" value="1"/>
</dbReference>
<dbReference type="Gene3D" id="2.40.37.10">
    <property type="entry name" value="Lyase, Ornithine Decarboxylase, Chain A, domain 1"/>
    <property type="match status" value="1"/>
</dbReference>
<dbReference type="SUPFAM" id="SSF51419">
    <property type="entry name" value="PLP-binding barrel"/>
    <property type="match status" value="1"/>
</dbReference>
<name>A0A931F9S4_9FIRM</name>
<evidence type="ECO:0000256" key="4">
    <source>
        <dbReference type="ARBA" id="ARBA00023235"/>
    </source>
</evidence>
<comment type="catalytic activity">
    <reaction evidence="1 5">
        <text>L-alanine = D-alanine</text>
        <dbReference type="Rhea" id="RHEA:20249"/>
        <dbReference type="ChEBI" id="CHEBI:57416"/>
        <dbReference type="ChEBI" id="CHEBI:57972"/>
        <dbReference type="EC" id="5.1.1.1"/>
    </reaction>
</comment>
<dbReference type="Pfam" id="PF00842">
    <property type="entry name" value="Ala_racemase_C"/>
    <property type="match status" value="1"/>
</dbReference>
<dbReference type="PROSITE" id="PS00395">
    <property type="entry name" value="ALANINE_RACEMASE"/>
    <property type="match status" value="1"/>
</dbReference>
<comment type="similarity">
    <text evidence="5">Belongs to the alanine racemase family.</text>
</comment>
<comment type="function">
    <text evidence="5">Catalyzes the interconversion of L-alanine and D-alanine. May also act on other amino acids.</text>
</comment>
<dbReference type="GO" id="GO:0008784">
    <property type="term" value="F:alanine racemase activity"/>
    <property type="evidence" value="ECO:0007669"/>
    <property type="project" value="UniProtKB-UniRule"/>
</dbReference>
<evidence type="ECO:0000256" key="3">
    <source>
        <dbReference type="ARBA" id="ARBA00022898"/>
    </source>
</evidence>
<dbReference type="Proteomes" id="UP000621436">
    <property type="component" value="Unassembled WGS sequence"/>
</dbReference>
<dbReference type="InterPro" id="IPR000821">
    <property type="entry name" value="Ala_racemase"/>
</dbReference>
<evidence type="ECO:0000256" key="6">
    <source>
        <dbReference type="PIRSR" id="PIRSR600821-50"/>
    </source>
</evidence>
<gene>
    <name evidence="9" type="primary">alr</name>
    <name evidence="9" type="ORF">I0Q91_12425</name>
</gene>
<reference evidence="9" key="1">
    <citation type="submission" date="2020-11" db="EMBL/GenBank/DDBJ databases">
        <title>Halonatronomonas betainensis gen. nov., sp. nov. a novel haloalkaliphilic representative of the family Halanaerobiacae capable of betaine degradation.</title>
        <authorList>
            <person name="Boltyanskaya Y."/>
            <person name="Kevbrin V."/>
            <person name="Detkova E."/>
            <person name="Grouzdev D.S."/>
            <person name="Koziaeva V."/>
            <person name="Zhilina T."/>
        </authorList>
    </citation>
    <scope>NUCLEOTIDE SEQUENCE</scope>
    <source>
        <strain evidence="9">Z-7014</strain>
    </source>
</reference>
<evidence type="ECO:0000256" key="2">
    <source>
        <dbReference type="ARBA" id="ARBA00001933"/>
    </source>
</evidence>
<dbReference type="FunFam" id="2.40.37.10:FF:000006">
    <property type="entry name" value="Alanine racemase"/>
    <property type="match status" value="1"/>
</dbReference>
<accession>A0A931F9S4</accession>
<dbReference type="EC" id="5.1.1.1" evidence="5"/>
<dbReference type="GO" id="GO:0005829">
    <property type="term" value="C:cytosol"/>
    <property type="evidence" value="ECO:0007669"/>
    <property type="project" value="TreeGrafter"/>
</dbReference>
<feature type="active site" description="Proton acceptor; specific for D-alanine" evidence="5">
    <location>
        <position position="39"/>
    </location>
</feature>
<dbReference type="PANTHER" id="PTHR30511:SF0">
    <property type="entry name" value="ALANINE RACEMASE, CATABOLIC-RELATED"/>
    <property type="match status" value="1"/>
</dbReference>
<feature type="binding site" evidence="5 7">
    <location>
        <position position="317"/>
    </location>
    <ligand>
        <name>substrate</name>
    </ligand>
</feature>
<dbReference type="InterPro" id="IPR029066">
    <property type="entry name" value="PLP-binding_barrel"/>
</dbReference>
<feature type="domain" description="Alanine racemase C-terminal" evidence="8">
    <location>
        <begin position="248"/>
        <end position="376"/>
    </location>
</feature>
<dbReference type="NCBIfam" id="TIGR00492">
    <property type="entry name" value="alr"/>
    <property type="match status" value="1"/>
</dbReference>
<evidence type="ECO:0000256" key="5">
    <source>
        <dbReference type="HAMAP-Rule" id="MF_01201"/>
    </source>
</evidence>
<comment type="pathway">
    <text evidence="5">Amino-acid biosynthesis; D-alanine biosynthesis; D-alanine from L-alanine: step 1/1.</text>
</comment>
<evidence type="ECO:0000256" key="7">
    <source>
        <dbReference type="PIRSR" id="PIRSR600821-52"/>
    </source>
</evidence>
<sequence length="378" mass="41839">MQEITRPVRAEIDLANIRYQIKSIRRHVGEDSEIMAVVKADGYGHGSVEVARAAISAGATRLAVAIPEEGMELRAAGIKVPIQVFGETMPEQVRLLVEYDLIPTICRSDSRKAIARIADKHNKKIPVVIKVDTGMGRLGLKPAEVSAFYQKTVRDNNLEVDSIMTHFSKADEEDKEYTEYQWQQYQKAVENIRDLGVKEEDLPELQVANSATILDLPEFALDIVRPGIMMYGLPPSHEVGSPFPLKPVLSWKTRIVYLKKVPAGTAISYGGTYKTEHEEYIATLPLGYADGYPRILSNKAEVLVNGQRAPIRGRVCMDMIMVDVTGIPNVEVGSEVVLIGEQGDEEITATELADLAGTINYEITCGISSRVPRVYLNQ</sequence>
<protein>
    <recommendedName>
        <fullName evidence="5">Alanine racemase</fullName>
        <ecNumber evidence="5">5.1.1.1</ecNumber>
    </recommendedName>
</protein>
<dbReference type="GO" id="GO:0030170">
    <property type="term" value="F:pyridoxal phosphate binding"/>
    <property type="evidence" value="ECO:0007669"/>
    <property type="project" value="UniProtKB-UniRule"/>
</dbReference>
<dbReference type="GO" id="GO:0009252">
    <property type="term" value="P:peptidoglycan biosynthetic process"/>
    <property type="evidence" value="ECO:0007669"/>
    <property type="project" value="TreeGrafter"/>
</dbReference>
<dbReference type="InterPro" id="IPR009006">
    <property type="entry name" value="Ala_racemase/Decarboxylase_C"/>
</dbReference>
<comment type="cofactor">
    <cofactor evidence="2 5 6">
        <name>pyridoxal 5'-phosphate</name>
        <dbReference type="ChEBI" id="CHEBI:597326"/>
    </cofactor>
</comment>
<dbReference type="SMART" id="SM01005">
    <property type="entry name" value="Ala_racemase_C"/>
    <property type="match status" value="1"/>
</dbReference>
<comment type="caution">
    <text evidence="9">The sequence shown here is derived from an EMBL/GenBank/DDBJ whole genome shotgun (WGS) entry which is preliminary data.</text>
</comment>
<dbReference type="InterPro" id="IPR011079">
    <property type="entry name" value="Ala_racemase_C"/>
</dbReference>
<dbReference type="PANTHER" id="PTHR30511">
    <property type="entry name" value="ALANINE RACEMASE"/>
    <property type="match status" value="1"/>
</dbReference>
<feature type="modified residue" description="N6-(pyridoxal phosphate)lysine" evidence="5 6">
    <location>
        <position position="39"/>
    </location>
</feature>
<evidence type="ECO:0000313" key="10">
    <source>
        <dbReference type="Proteomes" id="UP000621436"/>
    </source>
</evidence>
<keyword evidence="4 5" id="KW-0413">Isomerase</keyword>
<dbReference type="HAMAP" id="MF_01201">
    <property type="entry name" value="Ala_racemase"/>
    <property type="match status" value="1"/>
</dbReference>
<keyword evidence="3 5" id="KW-0663">Pyridoxal phosphate</keyword>
<dbReference type="GO" id="GO:0030632">
    <property type="term" value="P:D-alanine biosynthetic process"/>
    <property type="evidence" value="ECO:0007669"/>
    <property type="project" value="UniProtKB-UniRule"/>
</dbReference>
<evidence type="ECO:0000313" key="9">
    <source>
        <dbReference type="EMBL" id="MBF8437893.1"/>
    </source>
</evidence>
<proteinExistence type="inferred from homology"/>
<feature type="binding site" evidence="5 7">
    <location>
        <position position="137"/>
    </location>
    <ligand>
        <name>substrate</name>
    </ligand>
</feature>
<dbReference type="EMBL" id="JADPIE010000008">
    <property type="protein sequence ID" value="MBF8437893.1"/>
    <property type="molecule type" value="Genomic_DNA"/>
</dbReference>
<dbReference type="RefSeq" id="WP_270454948.1">
    <property type="nucleotide sequence ID" value="NZ_JADPIE010000008.1"/>
</dbReference>
<dbReference type="InterPro" id="IPR020622">
    <property type="entry name" value="Ala_racemase_pyridoxalP-BS"/>
</dbReference>
<organism evidence="9 10">
    <name type="scientific">Halonatronomonas betaini</name>
    <dbReference type="NCBI Taxonomy" id="2778430"/>
    <lineage>
        <taxon>Bacteria</taxon>
        <taxon>Bacillati</taxon>
        <taxon>Bacillota</taxon>
        <taxon>Clostridia</taxon>
        <taxon>Halanaerobiales</taxon>
        <taxon>Halarsenatibacteraceae</taxon>
        <taxon>Halonatronomonas</taxon>
    </lineage>
</organism>
<dbReference type="CDD" id="cd00430">
    <property type="entry name" value="PLPDE_III_AR"/>
    <property type="match status" value="1"/>
</dbReference>